<reference evidence="2 3" key="1">
    <citation type="submission" date="2018-08" db="EMBL/GenBank/DDBJ databases">
        <title>A genome reference for cultivated species of the human gut microbiota.</title>
        <authorList>
            <person name="Zou Y."/>
            <person name="Xue W."/>
            <person name="Luo G."/>
        </authorList>
    </citation>
    <scope>NUCLEOTIDE SEQUENCE [LARGE SCALE GENOMIC DNA]</scope>
    <source>
        <strain evidence="2 3">AM42-30</strain>
    </source>
</reference>
<dbReference type="GO" id="GO:0016787">
    <property type="term" value="F:hydrolase activity"/>
    <property type="evidence" value="ECO:0007669"/>
    <property type="project" value="UniProtKB-KW"/>
</dbReference>
<organism evidence="2 3">
    <name type="scientific">Eubacterium ventriosum</name>
    <dbReference type="NCBI Taxonomy" id="39496"/>
    <lineage>
        <taxon>Bacteria</taxon>
        <taxon>Bacillati</taxon>
        <taxon>Bacillota</taxon>
        <taxon>Clostridia</taxon>
        <taxon>Eubacteriales</taxon>
        <taxon>Eubacteriaceae</taxon>
        <taxon>Eubacterium</taxon>
    </lineage>
</organism>
<feature type="domain" description="Metallo-beta-lactamase" evidence="1">
    <location>
        <begin position="71"/>
        <end position="111"/>
    </location>
</feature>
<dbReference type="PANTHER" id="PTHR30619:SF1">
    <property type="entry name" value="RECOMBINATION PROTEIN 2"/>
    <property type="match status" value="1"/>
</dbReference>
<keyword evidence="2" id="KW-0378">Hydrolase</keyword>
<name>A0A413SVN0_9FIRM</name>
<dbReference type="InterPro" id="IPR036866">
    <property type="entry name" value="RibonucZ/Hydroxyglut_hydro"/>
</dbReference>
<accession>A0A413SVN0</accession>
<dbReference type="Gene3D" id="3.60.15.10">
    <property type="entry name" value="Ribonuclease Z/Hydroxyacylglutathione hydrolase-like"/>
    <property type="match status" value="1"/>
</dbReference>
<dbReference type="Pfam" id="PF00753">
    <property type="entry name" value="Lactamase_B"/>
    <property type="match status" value="1"/>
</dbReference>
<dbReference type="SUPFAM" id="SSF56281">
    <property type="entry name" value="Metallo-hydrolase/oxidoreductase"/>
    <property type="match status" value="1"/>
</dbReference>
<sequence length="325" mass="36640">MKNKLKHLSITLSLMICIIFFSNINVNATQLRLKNDDNNSSWKLTIKTIANYDADSTFMKFQTGTTSQIAIVDLGDDNSVTNLKNLMGTRKTIDYLILTHWHKDHCAGLKLSQFYKNFKIKNLFISGVNFTPNYIKPLLNNKCVDNIYCFGTYGKGANCSSARKYFGSESSPKVSSSNKNSSIKYCIKGKNITVNYIDNIKTINKYSTYQIKIIPTLLGNSSSNSTDENNRSLSVIVNSLSAAQKFKVIFPGDNQADGLKSILNNSNILNEFESDKPDTTNVIYKASHHGKARWHDFLRPVNTESEYSININNIYAQLIENDKDL</sequence>
<dbReference type="Proteomes" id="UP000285740">
    <property type="component" value="Unassembled WGS sequence"/>
</dbReference>
<comment type="caution">
    <text evidence="2">The sequence shown here is derived from an EMBL/GenBank/DDBJ whole genome shotgun (WGS) entry which is preliminary data.</text>
</comment>
<proteinExistence type="predicted"/>
<dbReference type="EMBL" id="QSFV01000118">
    <property type="protein sequence ID" value="RHA73115.1"/>
    <property type="molecule type" value="Genomic_DNA"/>
</dbReference>
<dbReference type="InterPro" id="IPR001279">
    <property type="entry name" value="Metallo-B-lactamas"/>
</dbReference>
<dbReference type="CDD" id="cd06262">
    <property type="entry name" value="metallo-hydrolase-like_MBL-fold"/>
    <property type="match status" value="1"/>
</dbReference>
<dbReference type="PANTHER" id="PTHR30619">
    <property type="entry name" value="DNA INTERNALIZATION/COMPETENCE PROTEIN COMEC/REC2"/>
    <property type="match status" value="1"/>
</dbReference>
<dbReference type="InterPro" id="IPR052159">
    <property type="entry name" value="Competence_DNA_uptake"/>
</dbReference>
<evidence type="ECO:0000259" key="1">
    <source>
        <dbReference type="Pfam" id="PF00753"/>
    </source>
</evidence>
<dbReference type="RefSeq" id="WP_118031272.1">
    <property type="nucleotide sequence ID" value="NZ_QSFV01000118.1"/>
</dbReference>
<dbReference type="AlphaFoldDB" id="A0A413SVN0"/>
<gene>
    <name evidence="2" type="ORF">DW918_13065</name>
</gene>
<protein>
    <submittedName>
        <fullName evidence="2">MBL fold metallo-hydrolase</fullName>
    </submittedName>
</protein>
<evidence type="ECO:0000313" key="2">
    <source>
        <dbReference type="EMBL" id="RHA73115.1"/>
    </source>
</evidence>
<feature type="non-terminal residue" evidence="2">
    <location>
        <position position="325"/>
    </location>
</feature>
<evidence type="ECO:0000313" key="3">
    <source>
        <dbReference type="Proteomes" id="UP000285740"/>
    </source>
</evidence>